<feature type="compositionally biased region" description="Polar residues" evidence="1">
    <location>
        <begin position="31"/>
        <end position="49"/>
    </location>
</feature>
<evidence type="ECO:0000256" key="1">
    <source>
        <dbReference type="SAM" id="MobiDB-lite"/>
    </source>
</evidence>
<evidence type="ECO:0000313" key="5">
    <source>
        <dbReference type="Proteomes" id="UP000243205"/>
    </source>
</evidence>
<dbReference type="InterPro" id="IPR003491">
    <property type="entry name" value="REP-like_C"/>
</dbReference>
<sequence length="357" mass="39892">MIPAAQRPSAPFVGSERGNGRGDAAAPKGASCNTHPLNTQTPTDKGSIPENNQIVIDWLEFTLPDDFRIRERFRSLEHYLKTPGASFRDAPRGMHGYKKQIIYGKARILMDGSEGMGVHVILSGEALREMKNNPLDVLHWVLHHGGKVGRIDLALDNVTGELTLARINRAVRSGAVTCRAKTYRRMESGLISTGHVTGETLYFGSAKSDTQYRIYDKAAEQGLQGHWVRCEGQYRHENAQRVAQLIHDARFDVGSVYCGLLCGYLNVLSPSRTDTNKSRWKTAQWWLDLLAGAEKLKLAVPKKPPTLERSRRWLKKQVAPTIAMILDGFGSDAMMEIYLHGKARMTPEQRQLCAIPF</sequence>
<gene>
    <name evidence="4" type="ORF">SAMN05661003_11932</name>
</gene>
<dbReference type="InterPro" id="IPR040819">
    <property type="entry name" value="Rol_Rep_N"/>
</dbReference>
<accession>A0A1G7ECR8</accession>
<dbReference type="RefSeq" id="WP_092080237.1">
    <property type="nucleotide sequence ID" value="NZ_FNAQ01000019.1"/>
</dbReference>
<proteinExistence type="predicted"/>
<feature type="domain" description="Replication initiation protein-like C-terminal" evidence="2">
    <location>
        <begin position="147"/>
        <end position="330"/>
    </location>
</feature>
<dbReference type="Proteomes" id="UP000243205">
    <property type="component" value="Unassembled WGS sequence"/>
</dbReference>
<evidence type="ECO:0000259" key="2">
    <source>
        <dbReference type="Pfam" id="PF02486"/>
    </source>
</evidence>
<feature type="domain" description="Rolling Circle replication initiation protein N-terminal" evidence="3">
    <location>
        <begin position="54"/>
        <end position="131"/>
    </location>
</feature>
<evidence type="ECO:0000259" key="3">
    <source>
        <dbReference type="Pfam" id="PF18106"/>
    </source>
</evidence>
<feature type="region of interest" description="Disordered" evidence="1">
    <location>
        <begin position="1"/>
        <end position="49"/>
    </location>
</feature>
<protein>
    <submittedName>
        <fullName evidence="4">Phage replication initiation protein</fullName>
    </submittedName>
</protein>
<evidence type="ECO:0000313" key="4">
    <source>
        <dbReference type="EMBL" id="SDE61402.1"/>
    </source>
</evidence>
<dbReference type="AlphaFoldDB" id="A0A1G7ECR8"/>
<dbReference type="Pfam" id="PF18106">
    <property type="entry name" value="Rol_Rep_N"/>
    <property type="match status" value="1"/>
</dbReference>
<dbReference type="EMBL" id="FNAQ01000019">
    <property type="protein sequence ID" value="SDE61402.1"/>
    <property type="molecule type" value="Genomic_DNA"/>
</dbReference>
<dbReference type="OrthoDB" id="9809126at2"/>
<dbReference type="STRING" id="57664.SAMN05661003_11932"/>
<keyword evidence="5" id="KW-1185">Reference proteome</keyword>
<name>A0A1G7ECR8_9BACT</name>
<dbReference type="Pfam" id="PF02486">
    <property type="entry name" value="Rep_trans"/>
    <property type="match status" value="1"/>
</dbReference>
<organism evidence="4 5">
    <name type="scientific">Desulfuromonas thiophila</name>
    <dbReference type="NCBI Taxonomy" id="57664"/>
    <lineage>
        <taxon>Bacteria</taxon>
        <taxon>Pseudomonadati</taxon>
        <taxon>Thermodesulfobacteriota</taxon>
        <taxon>Desulfuromonadia</taxon>
        <taxon>Desulfuromonadales</taxon>
        <taxon>Desulfuromonadaceae</taxon>
        <taxon>Desulfuromonas</taxon>
    </lineage>
</organism>
<reference evidence="5" key="1">
    <citation type="submission" date="2016-10" db="EMBL/GenBank/DDBJ databases">
        <authorList>
            <person name="Varghese N."/>
            <person name="Submissions S."/>
        </authorList>
    </citation>
    <scope>NUCLEOTIDE SEQUENCE [LARGE SCALE GENOMIC DNA]</scope>
    <source>
        <strain evidence="5">DSM 8987</strain>
    </source>
</reference>